<evidence type="ECO:0000313" key="16">
    <source>
        <dbReference type="RefSeq" id="XP_022831841.1"/>
    </source>
</evidence>
<keyword evidence="10" id="KW-0325">Glycoprotein</keyword>
<evidence type="ECO:0000256" key="6">
    <source>
        <dbReference type="ARBA" id="ARBA00022737"/>
    </source>
</evidence>
<keyword evidence="3" id="KW-0433">Leucine-rich repeat</keyword>
<dbReference type="Proteomes" id="UP000301870">
    <property type="component" value="Chromosome 3"/>
</dbReference>
<dbReference type="SMART" id="SM00082">
    <property type="entry name" value="LRRCT"/>
    <property type="match status" value="1"/>
</dbReference>
<evidence type="ECO:0000256" key="5">
    <source>
        <dbReference type="ARBA" id="ARBA00022729"/>
    </source>
</evidence>
<dbReference type="PROSITE" id="PS51450">
    <property type="entry name" value="LRR"/>
    <property type="match status" value="4"/>
</dbReference>
<dbReference type="InterPro" id="IPR000157">
    <property type="entry name" value="TIR_dom"/>
</dbReference>
<keyword evidence="9" id="KW-0675">Receptor</keyword>
<dbReference type="Gene3D" id="3.80.10.10">
    <property type="entry name" value="Ribonuclease Inhibitor"/>
    <property type="match status" value="3"/>
</dbReference>
<keyword evidence="8 11" id="KW-0472">Membrane</keyword>
<dbReference type="GO" id="GO:0007165">
    <property type="term" value="P:signal transduction"/>
    <property type="evidence" value="ECO:0007669"/>
    <property type="project" value="InterPro"/>
</dbReference>
<dbReference type="Pfam" id="PF13855">
    <property type="entry name" value="LRR_8"/>
    <property type="match status" value="3"/>
</dbReference>
<feature type="signal peptide" evidence="12">
    <location>
        <begin position="1"/>
        <end position="15"/>
    </location>
</feature>
<gene>
    <name evidence="15 16" type="primary">LOC111360192</name>
</gene>
<evidence type="ECO:0000256" key="11">
    <source>
        <dbReference type="SAM" id="Phobius"/>
    </source>
</evidence>
<evidence type="ECO:0000313" key="15">
    <source>
        <dbReference type="RefSeq" id="XP_022831833.1"/>
    </source>
</evidence>
<evidence type="ECO:0000256" key="3">
    <source>
        <dbReference type="ARBA" id="ARBA00022614"/>
    </source>
</evidence>
<keyword evidence="6" id="KW-0677">Repeat</keyword>
<keyword evidence="7 11" id="KW-1133">Transmembrane helix</keyword>
<dbReference type="GO" id="GO:0038023">
    <property type="term" value="F:signaling receptor activity"/>
    <property type="evidence" value="ECO:0007669"/>
    <property type="project" value="TreeGrafter"/>
</dbReference>
<dbReference type="AlphaFoldDB" id="A0A9J7EJH9"/>
<dbReference type="RefSeq" id="XP_022831833.1">
    <property type="nucleotide sequence ID" value="XM_022976065.1"/>
</dbReference>
<comment type="similarity">
    <text evidence="2">Belongs to the Toll-like receptor family.</text>
</comment>
<dbReference type="SMART" id="SM00255">
    <property type="entry name" value="TIR"/>
    <property type="match status" value="1"/>
</dbReference>
<sequence length="988" mass="112563">MRFLLLLALAPAALALYCPSNCYCELYDELEYRCKSGSNKVTYNARNNEYVNIECEGANLTCADFPQVNFANNQTLPSLWLKKCPPSIIPCLNDALMTSSISFVTFTKLRAPMRADDVEHLGEVQEIMISEGPKDPLPPSALEKLPTLRRLRITSTPVTLDLSTFAQSPGLEYLELSDPLITEIPSGMFASLHKLKMLNFWGNSLSDVEVDSLLGLDSLEKLSFTMSRLANISPGAFKHLPKLKSLYIMKNRIEEIAPGLLTNLTQLENITIQLNDIKLHLHSNSITNLPGLKNLIIKDCFAELPKDLITGCEALRTLDLSQNRITAIPDNFFKDLKNLEHLDLSYNRIAKLDSGVLSPLKQLKYLNLDRNHLEVLPEFFFAGLRKLEELSINENLLTTINALAFQGATSLQTISMMGNKLQLKSQEQIESAYNMGYEVYSPFNTLIELKKLTLSRNNITTIFDDWRIVFTNLEVLDLSHNRIENLNPVNYQFLSKKVTVDLQYNNISTVGMYQPAVSIDHSESEIQSNTIFLLDHNPFNCDCHIYNFVMRLRGKKPASEPNFNVGDAECKSPDHLNGDLLRNVSPSHLLCEEMLPEVRFNCNSVLVRPEFNDLSYDCDYLPPSFPDLAEYGVQELRLKLKHPPKDLSNLSLSLLNLTNIGLQKIPFEPSKLVKVIDFSNNSLTKIPVRFVKSNTTLYLSHNPFDCGCFSKDDIVALKGRRSIVKDYESVGCSDGVLVKELDIPALCYTQTLVAEIGGIFVFLLILFILAFIFSRQIVDYCGHRLLPCWYIDDPDNIVKAYDIFVSYAHQDQKYVDKLLPKLENDFKLKVCVHYRDWEVGDFIPDQIHRSVSNSRKTIILLSNHFLDSTFANMEFRTAHNLALKEGRERVILILLEDVSKHEKLSEELKYHMKMNTYLTWDDIRFDDKLKRRTIPQKYNKKKFVAPAILKPIFRQATENNLKKALDVHLNSSGQLVNMAQNKKNIESV</sequence>
<accession>A0A9J7EJH9</accession>
<dbReference type="PROSITE" id="PS50104">
    <property type="entry name" value="TIR"/>
    <property type="match status" value="1"/>
</dbReference>
<evidence type="ECO:0000256" key="12">
    <source>
        <dbReference type="SAM" id="SignalP"/>
    </source>
</evidence>
<evidence type="ECO:0000313" key="14">
    <source>
        <dbReference type="Proteomes" id="UP000301870"/>
    </source>
</evidence>
<keyword evidence="4 11" id="KW-0812">Transmembrane</keyword>
<feature type="chain" id="PRO_5044698611" evidence="12">
    <location>
        <begin position="16"/>
        <end position="988"/>
    </location>
</feature>
<dbReference type="PRINTS" id="PR01537">
    <property type="entry name" value="INTRLKN1R1F"/>
</dbReference>
<dbReference type="KEGG" id="sliu:111360192"/>
<dbReference type="FunFam" id="3.80.10.10:FF:001164">
    <property type="entry name" value="GH01279p"/>
    <property type="match status" value="1"/>
</dbReference>
<feature type="domain" description="TIR" evidence="13">
    <location>
        <begin position="799"/>
        <end position="933"/>
    </location>
</feature>
<dbReference type="SMART" id="SM00364">
    <property type="entry name" value="LRR_BAC"/>
    <property type="match status" value="3"/>
</dbReference>
<feature type="transmembrane region" description="Helical" evidence="11">
    <location>
        <begin position="752"/>
        <end position="774"/>
    </location>
</feature>
<keyword evidence="14" id="KW-1185">Reference proteome</keyword>
<dbReference type="GO" id="GO:0005886">
    <property type="term" value="C:plasma membrane"/>
    <property type="evidence" value="ECO:0007669"/>
    <property type="project" value="TreeGrafter"/>
</dbReference>
<dbReference type="SUPFAM" id="SSF52058">
    <property type="entry name" value="L domain-like"/>
    <property type="match status" value="3"/>
</dbReference>
<dbReference type="SUPFAM" id="SSF52200">
    <property type="entry name" value="Toll/Interleukin receptor TIR domain"/>
    <property type="match status" value="1"/>
</dbReference>
<dbReference type="PANTHER" id="PTHR24365:SF541">
    <property type="entry name" value="PROTEIN TOLL-RELATED"/>
    <property type="match status" value="1"/>
</dbReference>
<evidence type="ECO:0000256" key="8">
    <source>
        <dbReference type="ARBA" id="ARBA00023136"/>
    </source>
</evidence>
<dbReference type="Gene3D" id="3.40.50.10140">
    <property type="entry name" value="Toll/interleukin-1 receptor homology (TIR) domain"/>
    <property type="match status" value="1"/>
</dbReference>
<dbReference type="InterPro" id="IPR001611">
    <property type="entry name" value="Leu-rich_rpt"/>
</dbReference>
<dbReference type="RefSeq" id="XP_022831841.1">
    <property type="nucleotide sequence ID" value="XM_022976073.1"/>
</dbReference>
<comment type="subcellular location">
    <subcellularLocation>
        <location evidence="1">Membrane</location>
        <topology evidence="1">Single-pass type I membrane protein</topology>
    </subcellularLocation>
</comment>
<dbReference type="GeneID" id="111360192"/>
<dbReference type="InterPro" id="IPR035897">
    <property type="entry name" value="Toll_tir_struct_dom_sf"/>
</dbReference>
<dbReference type="InterPro" id="IPR003591">
    <property type="entry name" value="Leu-rich_rpt_typical-subtyp"/>
</dbReference>
<evidence type="ECO:0000256" key="1">
    <source>
        <dbReference type="ARBA" id="ARBA00004479"/>
    </source>
</evidence>
<evidence type="ECO:0000256" key="7">
    <source>
        <dbReference type="ARBA" id="ARBA00022989"/>
    </source>
</evidence>
<reference evidence="15 16" key="1">
    <citation type="submission" date="2025-04" db="UniProtKB">
        <authorList>
            <consortium name="RefSeq"/>
        </authorList>
    </citation>
    <scope>IDENTIFICATION</scope>
    <source>
        <strain evidence="15 16">Ishihara</strain>
        <tissue evidence="15 16">Whole body</tissue>
    </source>
</reference>
<organism evidence="14 16">
    <name type="scientific">Spodoptera litura</name>
    <name type="common">Asian cotton leafworm</name>
    <dbReference type="NCBI Taxonomy" id="69820"/>
    <lineage>
        <taxon>Eukaryota</taxon>
        <taxon>Metazoa</taxon>
        <taxon>Ecdysozoa</taxon>
        <taxon>Arthropoda</taxon>
        <taxon>Hexapoda</taxon>
        <taxon>Insecta</taxon>
        <taxon>Pterygota</taxon>
        <taxon>Neoptera</taxon>
        <taxon>Endopterygota</taxon>
        <taxon>Lepidoptera</taxon>
        <taxon>Glossata</taxon>
        <taxon>Ditrysia</taxon>
        <taxon>Noctuoidea</taxon>
        <taxon>Noctuidae</taxon>
        <taxon>Amphipyrinae</taxon>
        <taxon>Spodoptera</taxon>
    </lineage>
</organism>
<evidence type="ECO:0000256" key="4">
    <source>
        <dbReference type="ARBA" id="ARBA00022692"/>
    </source>
</evidence>
<dbReference type="Pfam" id="PF13676">
    <property type="entry name" value="TIR_2"/>
    <property type="match status" value="1"/>
</dbReference>
<dbReference type="SMART" id="SM00369">
    <property type="entry name" value="LRR_TYP"/>
    <property type="match status" value="10"/>
</dbReference>
<evidence type="ECO:0000256" key="10">
    <source>
        <dbReference type="ARBA" id="ARBA00023180"/>
    </source>
</evidence>
<evidence type="ECO:0000259" key="13">
    <source>
        <dbReference type="PROSITE" id="PS50104"/>
    </source>
</evidence>
<dbReference type="PANTHER" id="PTHR24365">
    <property type="entry name" value="TOLL-LIKE RECEPTOR"/>
    <property type="match status" value="1"/>
</dbReference>
<evidence type="ECO:0000256" key="9">
    <source>
        <dbReference type="ARBA" id="ARBA00023170"/>
    </source>
</evidence>
<dbReference type="InterPro" id="IPR000483">
    <property type="entry name" value="Cys-rich_flank_reg_C"/>
</dbReference>
<dbReference type="OrthoDB" id="1421090at2759"/>
<dbReference type="SMART" id="SM00365">
    <property type="entry name" value="LRR_SD22"/>
    <property type="match status" value="5"/>
</dbReference>
<evidence type="ECO:0000256" key="2">
    <source>
        <dbReference type="ARBA" id="ARBA00009634"/>
    </source>
</evidence>
<dbReference type="InterPro" id="IPR032675">
    <property type="entry name" value="LRR_dom_sf"/>
</dbReference>
<keyword evidence="5 12" id="KW-0732">Signal</keyword>
<proteinExistence type="inferred from homology"/>
<name>A0A9J7EJH9_SPOLT</name>
<protein>
    <submittedName>
        <fullName evidence="15 16">Protein toll-like</fullName>
    </submittedName>
</protein>
<dbReference type="PRINTS" id="PR00019">
    <property type="entry name" value="LEURICHRPT"/>
</dbReference>